<comment type="cofactor">
    <cofactor evidence="1 7">
        <name>FAD</name>
        <dbReference type="ChEBI" id="CHEBI:57692"/>
    </cofactor>
</comment>
<dbReference type="SUPFAM" id="SSF51905">
    <property type="entry name" value="FAD/NAD(P)-binding domain"/>
    <property type="match status" value="1"/>
</dbReference>
<keyword evidence="4" id="KW-0319">Glycerol metabolism</keyword>
<dbReference type="InterPro" id="IPR031656">
    <property type="entry name" value="DAO_C"/>
</dbReference>
<accession>A0A7L4YPE2</accession>
<evidence type="ECO:0000259" key="9">
    <source>
        <dbReference type="Pfam" id="PF16901"/>
    </source>
</evidence>
<dbReference type="Gene3D" id="1.10.8.870">
    <property type="entry name" value="Alpha-glycerophosphate oxidase, cap domain"/>
    <property type="match status" value="1"/>
</dbReference>
<dbReference type="Gene3D" id="3.30.9.10">
    <property type="entry name" value="D-Amino Acid Oxidase, subunit A, domain 2"/>
    <property type="match status" value="1"/>
</dbReference>
<feature type="domain" description="Alpha-glycerophosphate oxidase C-terminal" evidence="9">
    <location>
        <begin position="442"/>
        <end position="544"/>
    </location>
</feature>
<evidence type="ECO:0000313" key="11">
    <source>
        <dbReference type="Proteomes" id="UP000463857"/>
    </source>
</evidence>
<dbReference type="AlphaFoldDB" id="A0A7L4YPE2"/>
<protein>
    <recommendedName>
        <fullName evidence="7">Glycerol-3-phosphate dehydrogenase</fullName>
        <ecNumber evidence="7">1.1.5.3</ecNumber>
    </recommendedName>
</protein>
<evidence type="ECO:0000259" key="8">
    <source>
        <dbReference type="Pfam" id="PF01266"/>
    </source>
</evidence>
<dbReference type="PROSITE" id="PS00977">
    <property type="entry name" value="FAD_G3PDH_1"/>
    <property type="match status" value="1"/>
</dbReference>
<dbReference type="Pfam" id="PF16901">
    <property type="entry name" value="DAO_C"/>
    <property type="match status" value="1"/>
</dbReference>
<evidence type="ECO:0000256" key="6">
    <source>
        <dbReference type="ARBA" id="ARBA00023002"/>
    </source>
</evidence>
<dbReference type="GO" id="GO:0009331">
    <property type="term" value="C:glycerol-3-phosphate dehydrogenase (FAD) complex"/>
    <property type="evidence" value="ECO:0007669"/>
    <property type="project" value="UniProtKB-UniRule"/>
</dbReference>
<dbReference type="InterPro" id="IPR000447">
    <property type="entry name" value="G3P_DH_FAD-dep"/>
</dbReference>
<evidence type="ECO:0000256" key="7">
    <source>
        <dbReference type="RuleBase" id="RU361217"/>
    </source>
</evidence>
<dbReference type="InParanoid" id="A0A7L4YPE2"/>
<organism evidence="10 11">
    <name type="scientific">Epidermidibacterium keratini</name>
    <dbReference type="NCBI Taxonomy" id="1891644"/>
    <lineage>
        <taxon>Bacteria</taxon>
        <taxon>Bacillati</taxon>
        <taxon>Actinomycetota</taxon>
        <taxon>Actinomycetes</taxon>
        <taxon>Sporichthyales</taxon>
        <taxon>Sporichthyaceae</taxon>
        <taxon>Epidermidibacterium</taxon>
    </lineage>
</organism>
<keyword evidence="3 7" id="KW-0285">Flavoprotein</keyword>
<dbReference type="Pfam" id="PF01266">
    <property type="entry name" value="DAO"/>
    <property type="match status" value="1"/>
</dbReference>
<dbReference type="PROSITE" id="PS00978">
    <property type="entry name" value="FAD_G3PDH_2"/>
    <property type="match status" value="1"/>
</dbReference>
<dbReference type="OrthoDB" id="9766796at2"/>
<keyword evidence="11" id="KW-1185">Reference proteome</keyword>
<evidence type="ECO:0000256" key="5">
    <source>
        <dbReference type="ARBA" id="ARBA00022827"/>
    </source>
</evidence>
<dbReference type="PANTHER" id="PTHR11985">
    <property type="entry name" value="GLYCEROL-3-PHOSPHATE DEHYDROGENASE"/>
    <property type="match status" value="1"/>
</dbReference>
<dbReference type="InterPro" id="IPR036188">
    <property type="entry name" value="FAD/NAD-bd_sf"/>
</dbReference>
<dbReference type="GO" id="GO:0006071">
    <property type="term" value="P:glycerol metabolic process"/>
    <property type="evidence" value="ECO:0007669"/>
    <property type="project" value="UniProtKB-KW"/>
</dbReference>
<dbReference type="GO" id="GO:0004368">
    <property type="term" value="F:glycerol-3-phosphate dehydrogenase (quinone) activity"/>
    <property type="evidence" value="ECO:0007669"/>
    <property type="project" value="UniProtKB-EC"/>
</dbReference>
<evidence type="ECO:0000313" key="10">
    <source>
        <dbReference type="EMBL" id="QHC00744.1"/>
    </source>
</evidence>
<dbReference type="Proteomes" id="UP000463857">
    <property type="component" value="Chromosome"/>
</dbReference>
<evidence type="ECO:0000256" key="2">
    <source>
        <dbReference type="ARBA" id="ARBA00007330"/>
    </source>
</evidence>
<proteinExistence type="inferred from homology"/>
<dbReference type="InterPro" id="IPR006076">
    <property type="entry name" value="FAD-dep_OxRdtase"/>
</dbReference>
<keyword evidence="6 7" id="KW-0560">Oxidoreductase</keyword>
<reference evidence="10 11" key="1">
    <citation type="journal article" date="2018" name="Int. J. Syst. Evol. Microbiol.">
        <title>Epidermidibacterium keratini gen. nov., sp. nov., a member of the family Sporichthyaceae, isolated from keratin epidermis.</title>
        <authorList>
            <person name="Lee D.G."/>
            <person name="Trujillo M.E."/>
            <person name="Kang S."/>
            <person name="Nam J.J."/>
            <person name="Kim Y.J."/>
        </authorList>
    </citation>
    <scope>NUCLEOTIDE SEQUENCE [LARGE SCALE GENOMIC DNA]</scope>
    <source>
        <strain evidence="10 11">EPI-7</strain>
    </source>
</reference>
<comment type="similarity">
    <text evidence="2 7">Belongs to the FAD-dependent glycerol-3-phosphate dehydrogenase family.</text>
</comment>
<evidence type="ECO:0000256" key="4">
    <source>
        <dbReference type="ARBA" id="ARBA00022798"/>
    </source>
</evidence>
<comment type="catalytic activity">
    <reaction evidence="7">
        <text>a quinone + sn-glycerol 3-phosphate = dihydroxyacetone phosphate + a quinol</text>
        <dbReference type="Rhea" id="RHEA:18977"/>
        <dbReference type="ChEBI" id="CHEBI:24646"/>
        <dbReference type="ChEBI" id="CHEBI:57597"/>
        <dbReference type="ChEBI" id="CHEBI:57642"/>
        <dbReference type="ChEBI" id="CHEBI:132124"/>
        <dbReference type="EC" id="1.1.5.3"/>
    </reaction>
</comment>
<dbReference type="EC" id="1.1.5.3" evidence="7"/>
<dbReference type="GO" id="GO:0046168">
    <property type="term" value="P:glycerol-3-phosphate catabolic process"/>
    <property type="evidence" value="ECO:0007669"/>
    <property type="project" value="TreeGrafter"/>
</dbReference>
<evidence type="ECO:0000256" key="1">
    <source>
        <dbReference type="ARBA" id="ARBA00001974"/>
    </source>
</evidence>
<sequence length="548" mass="58303">MWSHLAEPACCLQKLAVELADQPYFPSIRSRPTSKGARRSVSVHWPSLSAERRIRDLDALASGERVDLLVVGGGITGAGIALDAASRGLSVALVERDDLASGTSAYSSRVVHGGTRYLATRGLGLAVESATERAHLMKRIAPHLVRTFPMLLPEYADTSRRTKALSRLGLFAGDLVRLGTGTGRQTLPGTRKVSNAEASALFPAIQRDGLGGGLLSFDAQLEDDARLVITVARTAAAYGAKILPRVRALRVDGDGADVVCELTGDRMRVTAGAVVNATGAWAGELEPSIRLGTRRGTHLLVRSDALGDPRCALAVSVDGDPSHVVFAIPQSDGLTLIGTTDVDAQSPNDGAPSLEEANFLLDALNPALGTAIGCDDIVGRFAGVRPVLPEDEDSDLSRREAMVVSESGVITIVGGKLTTYRKMAQDVVDKVVGSRMLWAGECLTATLPLVGAAAPERLAAMSEPVRLVRRYGAEAPRIADLITERPELGERVVPELPTIRAELAFAMQHELAITAGDLVDRRTRIGLTRYRDQALEVAARIVDMHHAR</sequence>
<dbReference type="KEGG" id="eke:EK0264_10890"/>
<name>A0A7L4YPE2_9ACTN</name>
<evidence type="ECO:0000256" key="3">
    <source>
        <dbReference type="ARBA" id="ARBA00022630"/>
    </source>
</evidence>
<dbReference type="EMBL" id="CP047156">
    <property type="protein sequence ID" value="QHC00744.1"/>
    <property type="molecule type" value="Genomic_DNA"/>
</dbReference>
<keyword evidence="5" id="KW-0274">FAD</keyword>
<feature type="domain" description="FAD dependent oxidoreductase" evidence="8">
    <location>
        <begin position="67"/>
        <end position="420"/>
    </location>
</feature>
<dbReference type="PRINTS" id="PR01001">
    <property type="entry name" value="FADG3PDH"/>
</dbReference>
<dbReference type="Gene3D" id="3.50.50.60">
    <property type="entry name" value="FAD/NAD(P)-binding domain"/>
    <property type="match status" value="1"/>
</dbReference>
<gene>
    <name evidence="10" type="ORF">EK0264_10890</name>
</gene>
<dbReference type="InterPro" id="IPR038299">
    <property type="entry name" value="DAO_C_sf"/>
</dbReference>
<dbReference type="PANTHER" id="PTHR11985:SF35">
    <property type="entry name" value="ANAEROBIC GLYCEROL-3-PHOSPHATE DEHYDROGENASE SUBUNIT A"/>
    <property type="match status" value="1"/>
</dbReference>